<gene>
    <name evidence="1" type="ORF">SAMN04489842_2166</name>
</gene>
<reference evidence="2" key="1">
    <citation type="submission" date="2016-10" db="EMBL/GenBank/DDBJ databases">
        <authorList>
            <person name="Varghese N."/>
            <person name="Submissions S."/>
        </authorList>
    </citation>
    <scope>NUCLEOTIDE SEQUENCE [LARGE SCALE GENOMIC DNA]</scope>
    <source>
        <strain evidence="2">DSM 24767</strain>
    </source>
</reference>
<accession>A0A1H1FYI3</accession>
<evidence type="ECO:0000313" key="1">
    <source>
        <dbReference type="EMBL" id="SDR05829.1"/>
    </source>
</evidence>
<name>A0A1H1FYI3_NATTX</name>
<dbReference type="AlphaFoldDB" id="A0A1H1FYI3"/>
<keyword evidence="2" id="KW-1185">Reference proteome</keyword>
<organism evidence="1 2">
    <name type="scientific">Natronobacterium texcoconense</name>
    <dbReference type="NCBI Taxonomy" id="1095778"/>
    <lineage>
        <taxon>Archaea</taxon>
        <taxon>Methanobacteriati</taxon>
        <taxon>Methanobacteriota</taxon>
        <taxon>Stenosarchaea group</taxon>
        <taxon>Halobacteria</taxon>
        <taxon>Halobacteriales</taxon>
        <taxon>Natrialbaceae</taxon>
        <taxon>Natronobacterium</taxon>
    </lineage>
</organism>
<proteinExistence type="predicted"/>
<dbReference type="RefSeq" id="WP_139169270.1">
    <property type="nucleotide sequence ID" value="NZ_FNLC01000002.1"/>
</dbReference>
<sequence length="697" mass="78914">MSKKGISALYGYTPFQLRNTEPYELLLPPISYLKAEDHRLYGSSSYRSHGTRDEYEVPLDEFDKTIVQPMVLNFSQFESGSESKVIYEKDSLDSRNAWQYPPVHMEYSHDSLSHTNHCRKAFVVASSKHKCPVRHQCPHQKNPQSEGGCSEYRHDGRYDRLYKVYPTVLQHYADSSGGEPERIGAVRYHDRPLFSLGLADKGEFRAFIDEVSFNSQPSYMWSGSVFLQEGIGFRMRQVSALELDFQEEVLTDLVLDVIDSSTRIEEWLGLKYLLYHEDKDQVDRKNGFNAFDKMKMGAAAGLKGDPNLGEQARRVDFEENEDARDFAEVTLLHTLSHLLRDRLCMRFGAEKDHLGYYFEHPASDVQTSTSNKTRIVVFETAVGGFGYLSEFAGQLADNGLETVADLITPVVEFLTAHEKDVQGKYSSLQSRNFEEEHAHAELMARAFTGLDSDHIYPHAKSVRRAVYEYLTEEKENEDASENVLDELSGDVDAAEVADDESRNSIRDILRDAPLCWDGCQHCVEETQECSFLTFDRPFVSSRSLGRGALSEILQAVDTPKDTFSSSFNTEGLLHDYLSFAREEVLIQSTELTPRFVEKIESNLLELDIDVTILTIESDSETADHSNAVQTCENLQETTSLTLVTTDEITENVLSIDGVCLVRGDLKPSTTASFNATIEVDFQPDSCSAFEDEFRSRI</sequence>
<dbReference type="OrthoDB" id="41083at2157"/>
<dbReference type="EMBL" id="FNLC01000002">
    <property type="protein sequence ID" value="SDR05829.1"/>
    <property type="molecule type" value="Genomic_DNA"/>
</dbReference>
<dbReference type="Proteomes" id="UP000198848">
    <property type="component" value="Unassembled WGS sequence"/>
</dbReference>
<protein>
    <submittedName>
        <fullName evidence="1">Uncharacterized protein</fullName>
    </submittedName>
</protein>
<dbReference type="STRING" id="1095778.SAMN04489842_2166"/>
<evidence type="ECO:0000313" key="2">
    <source>
        <dbReference type="Proteomes" id="UP000198848"/>
    </source>
</evidence>